<gene>
    <name evidence="1" type="ORF">FRC54_01155</name>
</gene>
<sequence length="96" mass="11530">MVIKIFYHNGQLLSISNFLLNNRNFPFVKHYEEKYCGHFPIWVTAELMTFSNLFQLYKIMKVNDRDRIASYFATEQYILKTWIAALVEEGWEKLLS</sequence>
<evidence type="ECO:0000313" key="2">
    <source>
        <dbReference type="Proteomes" id="UP000460257"/>
    </source>
</evidence>
<reference evidence="1" key="1">
    <citation type="journal article" date="2020" name="Appl. Environ. Microbiol.">
        <title>Medium-Chain Fatty Acid Synthesis by 'Candidatus Weimeria bifida' gen. nov., sp. nov., and 'Candidatus Pseudoramibacter fermentans' sp. nov.</title>
        <authorList>
            <person name="Scarborough M.J."/>
            <person name="Myers K.S."/>
            <person name="Donohue T.J."/>
            <person name="Noguera D.R."/>
        </authorList>
    </citation>
    <scope>NUCLEOTIDE SEQUENCE</scope>
    <source>
        <strain evidence="1">LCO1.1</strain>
    </source>
</reference>
<dbReference type="Pfam" id="PF07751">
    <property type="entry name" value="Abi_2"/>
    <property type="match status" value="1"/>
</dbReference>
<dbReference type="InterPro" id="IPR011664">
    <property type="entry name" value="Abi_system_AbiD/AbiF-like"/>
</dbReference>
<comment type="caution">
    <text evidence="1">The sequence shown here is derived from an EMBL/GenBank/DDBJ whole genome shotgun (WGS) entry which is preliminary data.</text>
</comment>
<dbReference type="AlphaFoldDB" id="A0A6N7IWM1"/>
<organism evidence="1 2">
    <name type="scientific">Candidatus Weimeria bifida</name>
    <dbReference type="NCBI Taxonomy" id="2599074"/>
    <lineage>
        <taxon>Bacteria</taxon>
        <taxon>Bacillati</taxon>
        <taxon>Bacillota</taxon>
        <taxon>Clostridia</taxon>
        <taxon>Lachnospirales</taxon>
        <taxon>Lachnospiraceae</taxon>
        <taxon>Candidatus Weimeria</taxon>
    </lineage>
</organism>
<keyword evidence="2" id="KW-1185">Reference proteome</keyword>
<name>A0A6N7IWM1_9FIRM</name>
<proteinExistence type="predicted"/>
<protein>
    <submittedName>
        <fullName evidence="1">Abi family protein</fullName>
    </submittedName>
</protein>
<accession>A0A6N7IWM1</accession>
<dbReference type="Proteomes" id="UP000460257">
    <property type="component" value="Unassembled WGS sequence"/>
</dbReference>
<dbReference type="EMBL" id="VOGC01000002">
    <property type="protein sequence ID" value="MQN00599.1"/>
    <property type="molecule type" value="Genomic_DNA"/>
</dbReference>
<evidence type="ECO:0000313" key="1">
    <source>
        <dbReference type="EMBL" id="MQN00599.1"/>
    </source>
</evidence>